<comment type="subcellular location">
    <subcellularLocation>
        <location evidence="1">Membrane</location>
    </subcellularLocation>
</comment>
<feature type="domain" description="Cadherin" evidence="7">
    <location>
        <begin position="259"/>
        <end position="376"/>
    </location>
</feature>
<feature type="domain" description="Cadherin" evidence="7">
    <location>
        <begin position="485"/>
        <end position="592"/>
    </location>
</feature>
<dbReference type="CDD" id="cd11304">
    <property type="entry name" value="Cadherin_repeat"/>
    <property type="match status" value="12"/>
</dbReference>
<dbReference type="PANTHER" id="PTHR24027">
    <property type="entry name" value="CADHERIN-23"/>
    <property type="match status" value="1"/>
</dbReference>
<dbReference type="GO" id="GO:0007156">
    <property type="term" value="P:homophilic cell adhesion via plasma membrane adhesion molecules"/>
    <property type="evidence" value="ECO:0007669"/>
    <property type="project" value="InterPro"/>
</dbReference>
<dbReference type="FunFam" id="2.60.40.60:FF:000092">
    <property type="entry name" value="Protocadherin 8"/>
    <property type="match status" value="2"/>
</dbReference>
<evidence type="ECO:0000256" key="2">
    <source>
        <dbReference type="ARBA" id="ARBA00022737"/>
    </source>
</evidence>
<dbReference type="SMART" id="SM00112">
    <property type="entry name" value="CA"/>
    <property type="match status" value="11"/>
</dbReference>
<dbReference type="GO" id="GO:0016342">
    <property type="term" value="C:catenin complex"/>
    <property type="evidence" value="ECO:0007669"/>
    <property type="project" value="TreeGrafter"/>
</dbReference>
<evidence type="ECO:0000256" key="3">
    <source>
        <dbReference type="ARBA" id="ARBA00022837"/>
    </source>
</evidence>
<feature type="domain" description="Cadherin" evidence="7">
    <location>
        <begin position="926"/>
        <end position="1029"/>
    </location>
</feature>
<dbReference type="InterPro" id="IPR039808">
    <property type="entry name" value="Cadherin"/>
</dbReference>
<dbReference type="GO" id="GO:0045296">
    <property type="term" value="F:cadherin binding"/>
    <property type="evidence" value="ECO:0007669"/>
    <property type="project" value="TreeGrafter"/>
</dbReference>
<evidence type="ECO:0000256" key="6">
    <source>
        <dbReference type="SAM" id="Phobius"/>
    </source>
</evidence>
<keyword evidence="9" id="KW-1185">Reference proteome</keyword>
<keyword evidence="6" id="KW-0812">Transmembrane</keyword>
<feature type="domain" description="Cadherin" evidence="7">
    <location>
        <begin position="61"/>
        <end position="177"/>
    </location>
</feature>
<dbReference type="Gene3D" id="2.60.40.60">
    <property type="entry name" value="Cadherins"/>
    <property type="match status" value="13"/>
</dbReference>
<evidence type="ECO:0000256" key="4">
    <source>
        <dbReference type="ARBA" id="ARBA00023136"/>
    </source>
</evidence>
<reference evidence="8" key="1">
    <citation type="journal article" date="2023" name="Mol. Biol. Evol.">
        <title>Third-Generation Sequencing Reveals the Adaptive Role of the Epigenome in Three Deep-Sea Polychaetes.</title>
        <authorList>
            <person name="Perez M."/>
            <person name="Aroh O."/>
            <person name="Sun Y."/>
            <person name="Lan Y."/>
            <person name="Juniper S.K."/>
            <person name="Young C.R."/>
            <person name="Angers B."/>
            <person name="Qian P.Y."/>
        </authorList>
    </citation>
    <scope>NUCLEOTIDE SEQUENCE</scope>
    <source>
        <strain evidence="8">P08H-3</strain>
    </source>
</reference>
<protein>
    <recommendedName>
        <fullName evidence="7">Cadherin domain-containing protein</fullName>
    </recommendedName>
</protein>
<dbReference type="PROSITE" id="PS50268">
    <property type="entry name" value="CADHERIN_2"/>
    <property type="match status" value="13"/>
</dbReference>
<name>A0AAD9NAY0_9ANNE</name>
<feature type="transmembrane region" description="Helical" evidence="6">
    <location>
        <begin position="1473"/>
        <end position="1498"/>
    </location>
</feature>
<dbReference type="GO" id="GO:0016477">
    <property type="term" value="P:cell migration"/>
    <property type="evidence" value="ECO:0007669"/>
    <property type="project" value="TreeGrafter"/>
</dbReference>
<feature type="domain" description="Cadherin" evidence="7">
    <location>
        <begin position="178"/>
        <end position="259"/>
    </location>
</feature>
<dbReference type="InterPro" id="IPR020894">
    <property type="entry name" value="Cadherin_CS"/>
</dbReference>
<feature type="domain" description="Cadherin" evidence="7">
    <location>
        <begin position="377"/>
        <end position="483"/>
    </location>
</feature>
<dbReference type="FunFam" id="2.60.40.60:FF:000015">
    <property type="entry name" value="FAT atypical cadherin 1"/>
    <property type="match status" value="1"/>
</dbReference>
<feature type="domain" description="Cadherin" evidence="7">
    <location>
        <begin position="14"/>
        <end position="61"/>
    </location>
</feature>
<feature type="domain" description="Cadherin" evidence="7">
    <location>
        <begin position="1264"/>
        <end position="1377"/>
    </location>
</feature>
<dbReference type="PRINTS" id="PR00205">
    <property type="entry name" value="CADHERIN"/>
</dbReference>
<evidence type="ECO:0000313" key="9">
    <source>
        <dbReference type="Proteomes" id="UP001208570"/>
    </source>
</evidence>
<dbReference type="SUPFAM" id="SSF49313">
    <property type="entry name" value="Cadherin-like"/>
    <property type="match status" value="13"/>
</dbReference>
<sequence length="1763" mass="195081">MEPVVVGSAQEWRGQMKLKEQLDYEQRSVYEVTIVADDGFNKQYQTYTVNVTNIQDVPPVFKGSLSATIPEDVPIATSVLQVTAVDGDGLGARVTYTLLTNPEGFFKIDPVRGIVYTDRMLDREIPAVNQNDGIVTLRVLASERREEETAMENAGHWSTLVAVQITITDVNDNAPLFSPRQYSVDMDENLPDGSTIPELNIRVVDHDQGINAAFRLILEDHTDIFEVQPKEGQEALAVSIVIKNSTKIDYDFGQRSYNLRPYYAATLLETAFRPEHVITIEADDLDQSDYYGKKSIRYKLAGEGSSNFYCNRKTGEITVARPMGCFEPGLANCLDAEVKNFYSLQFSATDALAEGFITYVPLNITITDVNDNRPKMELPEYTSYIVEDEMTPDPEVTVKAKDYDRPDGIYSHITYNIVGGQPVPNGLWIIDPNSGYVKATSPVPYPLGGNYLLTVEANDNYGLSDTTTVKIFVEDINNHAPVFTEGALYVQTIPEDTPSGRNVENITAVDGDPSHTPGGIVRYRIKQGSRGKFVLDDKTGALTVAPGATFDYDIQKLYNLTVIAEDQGNLKLSSTAQVIIHILDSNNKKPVFRPTTVRADVLESAPLGEMVLTVTAVDLDKDANLKYSIIEPIRAWNRINMEISNNPYKDWFAINSDTGGVTVNNKLNREKVIRWSAVVKVQDMNGGVNQTATGMIVITIMEVNNKPPVFALPWTPENPIIDLSVREGQAPGSYVTTLVATDPGNDIDHYVMLSNPGGFFNINEKTGVVTVSKPLDYEQMRSTQFVVVAADNGQPPLSSTATINVNIINVNDEKPLFSEKQYEKSIRENSPEGYSVLQVLATDRDDGNYGDVRYELVDPEKRFIIDVTTGWITVAPGAVLDREKQHLIVITARAYDSPNDPTIRKYVSVPVYITLIDVDEFPPKFGQSRYVAVVPETSPPGTSVIQLTASDQDDSKTNYIYQELSGDPKDLFHLNPVTGLITTQRTLGSESGSYNLSVLVRNQDGDVSMTDKAYVEITVLEMSNRPPQWRLPNPNNQTVEIYENGPVGKIVIKTLATDSDNDVIIYNFDVNGKLINKTDDFAINSSTGVIITRRSFDREKKDVYILTLVARDNGHPYGEAKQTLVVRILDVDDNRPEFPMYRNCCTIDYTKNISEMASPNTWVITVRAADADLGEGGHIIYSIAAGNKEGAFRIDSTTGEVFLNGTVDHERTDKYALLLRATNPDTPPVSNKLGRQCAINCTDPSSVYLFVNILDHNEKPPEFSHQTYNACASAKARFNTTVTQLIAIDPDKKSSQGVTYKIDSLKLIPEQDRIYASDTFKIDRTNGTVYTNALLEMYQKPESFFKLKIRASDANSSTQAVLRIFVTNSDKEVIMTVDERKDLVEKNIDYYKKVISEATGYSIVCIGSIRFHIDSGDGGKVDMDRTDLYLHVIDPNSLRVMDPGYVGAELGKISGAAVLASASQWTGFIRDPVLIAVIIVAILLFIALLLLCCLCWCWTAIFKKKQKYVEAPIVLNAGTINPLWKGFEVQELSMAVPDGGAKLQTLSGHRTSGYDQTDFSTQQISNGYVASHEQVHINEAYGMSSHSGATRIEADLLQNAASNRVNSTSTLAMSGLGTINRGVQTDGLSSGLNISTEYMVPGSPTRVGATLLRNGQYSSNNFSYDLDPDIFLTDDARTIGIQTFHSNQTYGHNYIDEVISAPTVDVVDNDYPDSFYQGEIHLGTLPSQHQTSTQWHSQETVINSQEFPAGGDVDGEVEYVTFR</sequence>
<evidence type="ECO:0000259" key="7">
    <source>
        <dbReference type="PROSITE" id="PS50268"/>
    </source>
</evidence>
<dbReference type="PANTHER" id="PTHR24027:SF438">
    <property type="entry name" value="CADHERIN 23"/>
    <property type="match status" value="1"/>
</dbReference>
<feature type="domain" description="Cadherin" evidence="7">
    <location>
        <begin position="1033"/>
        <end position="1138"/>
    </location>
</feature>
<gene>
    <name evidence="8" type="ORF">LSH36_131g01045</name>
</gene>
<feature type="domain" description="Cadherin" evidence="7">
    <location>
        <begin position="1145"/>
        <end position="1263"/>
    </location>
</feature>
<comment type="caution">
    <text evidence="8">The sequence shown here is derived from an EMBL/GenBank/DDBJ whole genome shotgun (WGS) entry which is preliminary data.</text>
</comment>
<feature type="domain" description="Cadherin" evidence="7">
    <location>
        <begin position="818"/>
        <end position="925"/>
    </location>
</feature>
<feature type="domain" description="Cadherin" evidence="7">
    <location>
        <begin position="717"/>
        <end position="817"/>
    </location>
</feature>
<accession>A0AAD9NAY0</accession>
<proteinExistence type="predicted"/>
<keyword evidence="4 6" id="KW-0472">Membrane</keyword>
<dbReference type="Proteomes" id="UP001208570">
    <property type="component" value="Unassembled WGS sequence"/>
</dbReference>
<dbReference type="GO" id="GO:0008013">
    <property type="term" value="F:beta-catenin binding"/>
    <property type="evidence" value="ECO:0007669"/>
    <property type="project" value="TreeGrafter"/>
</dbReference>
<feature type="domain" description="Cadherin" evidence="7">
    <location>
        <begin position="593"/>
        <end position="710"/>
    </location>
</feature>
<evidence type="ECO:0000256" key="5">
    <source>
        <dbReference type="PROSITE-ProRule" id="PRU00043"/>
    </source>
</evidence>
<keyword evidence="2" id="KW-0677">Repeat</keyword>
<dbReference type="PROSITE" id="PS00232">
    <property type="entry name" value="CADHERIN_1"/>
    <property type="match status" value="2"/>
</dbReference>
<keyword evidence="3 5" id="KW-0106">Calcium</keyword>
<dbReference type="InterPro" id="IPR002126">
    <property type="entry name" value="Cadherin-like_dom"/>
</dbReference>
<dbReference type="Pfam" id="PF00028">
    <property type="entry name" value="Cadherin"/>
    <property type="match status" value="9"/>
</dbReference>
<evidence type="ECO:0000313" key="8">
    <source>
        <dbReference type="EMBL" id="KAK2160524.1"/>
    </source>
</evidence>
<organism evidence="8 9">
    <name type="scientific">Paralvinella palmiformis</name>
    <dbReference type="NCBI Taxonomy" id="53620"/>
    <lineage>
        <taxon>Eukaryota</taxon>
        <taxon>Metazoa</taxon>
        <taxon>Spiralia</taxon>
        <taxon>Lophotrochozoa</taxon>
        <taxon>Annelida</taxon>
        <taxon>Polychaeta</taxon>
        <taxon>Sedentaria</taxon>
        <taxon>Canalipalpata</taxon>
        <taxon>Terebellida</taxon>
        <taxon>Terebelliformia</taxon>
        <taxon>Alvinellidae</taxon>
        <taxon>Paralvinella</taxon>
    </lineage>
</organism>
<dbReference type="EMBL" id="JAODUP010000131">
    <property type="protein sequence ID" value="KAK2160524.1"/>
    <property type="molecule type" value="Genomic_DNA"/>
</dbReference>
<evidence type="ECO:0000256" key="1">
    <source>
        <dbReference type="ARBA" id="ARBA00004370"/>
    </source>
</evidence>
<dbReference type="GO" id="GO:0005509">
    <property type="term" value="F:calcium ion binding"/>
    <property type="evidence" value="ECO:0007669"/>
    <property type="project" value="UniProtKB-UniRule"/>
</dbReference>
<dbReference type="InterPro" id="IPR015919">
    <property type="entry name" value="Cadherin-like_sf"/>
</dbReference>
<keyword evidence="6" id="KW-1133">Transmembrane helix</keyword>